<gene>
    <name evidence="6" type="ORF">NQ318_022414</name>
</gene>
<dbReference type="PANTHER" id="PTHR22977">
    <property type="entry name" value="COX ASSEMBLY MITOCHONDRIAL PROTEIN"/>
    <property type="match status" value="1"/>
</dbReference>
<evidence type="ECO:0000313" key="7">
    <source>
        <dbReference type="Proteomes" id="UP001162162"/>
    </source>
</evidence>
<sequence>MRRSKQQFRNTCGYRDCAIGEYNQQWKHIDYIFLYKMPTDLSPNLHTEKCNELIELLKQCRSDHPFRKFFGICNSAYHQMTKCLKEERLARRARNFEKSIEMKRKWKEMSEESQE</sequence>
<name>A0AAV8Z6P5_9CUCU</name>
<keyword evidence="7" id="KW-1185">Reference proteome</keyword>
<organism evidence="6 7">
    <name type="scientific">Aromia moschata</name>
    <dbReference type="NCBI Taxonomy" id="1265417"/>
    <lineage>
        <taxon>Eukaryota</taxon>
        <taxon>Metazoa</taxon>
        <taxon>Ecdysozoa</taxon>
        <taxon>Arthropoda</taxon>
        <taxon>Hexapoda</taxon>
        <taxon>Insecta</taxon>
        <taxon>Pterygota</taxon>
        <taxon>Neoptera</taxon>
        <taxon>Endopterygota</taxon>
        <taxon>Coleoptera</taxon>
        <taxon>Polyphaga</taxon>
        <taxon>Cucujiformia</taxon>
        <taxon>Chrysomeloidea</taxon>
        <taxon>Cerambycidae</taxon>
        <taxon>Cerambycinae</taxon>
        <taxon>Callichromatini</taxon>
        <taxon>Aromia</taxon>
    </lineage>
</organism>
<reference evidence="6" key="1">
    <citation type="journal article" date="2023" name="Insect Mol. Biol.">
        <title>Genome sequencing provides insights into the evolution of gene families encoding plant cell wall-degrading enzymes in longhorned beetles.</title>
        <authorList>
            <person name="Shin N.R."/>
            <person name="Okamura Y."/>
            <person name="Kirsch R."/>
            <person name="Pauchet Y."/>
        </authorList>
    </citation>
    <scope>NUCLEOTIDE SEQUENCE</scope>
    <source>
        <strain evidence="6">AMC_N1</strain>
    </source>
</reference>
<keyword evidence="4" id="KW-1015">Disulfide bond</keyword>
<comment type="subcellular location">
    <subcellularLocation>
        <location evidence="1 5">Mitochondrion</location>
    </subcellularLocation>
</comment>
<dbReference type="AlphaFoldDB" id="A0AAV8Z6P5"/>
<evidence type="ECO:0000256" key="4">
    <source>
        <dbReference type="ARBA" id="ARBA00023157"/>
    </source>
</evidence>
<dbReference type="EMBL" id="JAPWTK010000014">
    <property type="protein sequence ID" value="KAJ8959153.1"/>
    <property type="molecule type" value="Genomic_DNA"/>
</dbReference>
<dbReference type="Proteomes" id="UP001162162">
    <property type="component" value="Unassembled WGS sequence"/>
</dbReference>
<evidence type="ECO:0000256" key="2">
    <source>
        <dbReference type="ARBA" id="ARBA00007347"/>
    </source>
</evidence>
<evidence type="ECO:0000256" key="5">
    <source>
        <dbReference type="RuleBase" id="RU364104"/>
    </source>
</evidence>
<comment type="caution">
    <text evidence="6">The sequence shown here is derived from an EMBL/GenBank/DDBJ whole genome shotgun (WGS) entry which is preliminary data.</text>
</comment>
<evidence type="ECO:0000256" key="1">
    <source>
        <dbReference type="ARBA" id="ARBA00004173"/>
    </source>
</evidence>
<evidence type="ECO:0000313" key="6">
    <source>
        <dbReference type="EMBL" id="KAJ8959153.1"/>
    </source>
</evidence>
<dbReference type="GO" id="GO:0005739">
    <property type="term" value="C:mitochondrion"/>
    <property type="evidence" value="ECO:0007669"/>
    <property type="project" value="UniProtKB-SubCell"/>
</dbReference>
<dbReference type="Pfam" id="PF08583">
    <property type="entry name" value="Cmc1"/>
    <property type="match status" value="1"/>
</dbReference>
<accession>A0AAV8Z6P5</accession>
<proteinExistence type="inferred from homology"/>
<comment type="similarity">
    <text evidence="2 5">Belongs to the CMC family.</text>
</comment>
<keyword evidence="3 5" id="KW-0496">Mitochondrion</keyword>
<dbReference type="PANTHER" id="PTHR22977:SF1">
    <property type="entry name" value="COX ASSEMBLY MITOCHONDRIAL PROTEIN 2 HOMOLOG"/>
    <property type="match status" value="1"/>
</dbReference>
<evidence type="ECO:0000256" key="3">
    <source>
        <dbReference type="ARBA" id="ARBA00023128"/>
    </source>
</evidence>
<protein>
    <recommendedName>
        <fullName evidence="5">COX assembly mitochondrial protein</fullName>
    </recommendedName>
</protein>
<dbReference type="InterPro" id="IPR013892">
    <property type="entry name" value="Cyt_c_biogenesis_Cmc1-like"/>
</dbReference>